<dbReference type="AlphaFoldDB" id="A0A0F8W1Z6"/>
<dbReference type="EMBL" id="LAZR01067915">
    <property type="protein sequence ID" value="KKK50643.1"/>
    <property type="molecule type" value="Genomic_DNA"/>
</dbReference>
<accession>A0A0F8W1Z6</accession>
<comment type="caution">
    <text evidence="1">The sequence shown here is derived from an EMBL/GenBank/DDBJ whole genome shotgun (WGS) entry which is preliminary data.</text>
</comment>
<reference evidence="1" key="1">
    <citation type="journal article" date="2015" name="Nature">
        <title>Complex archaea that bridge the gap between prokaryotes and eukaryotes.</title>
        <authorList>
            <person name="Spang A."/>
            <person name="Saw J.H."/>
            <person name="Jorgensen S.L."/>
            <person name="Zaremba-Niedzwiedzka K."/>
            <person name="Martijn J."/>
            <person name="Lind A.E."/>
            <person name="van Eijk R."/>
            <person name="Schleper C."/>
            <person name="Guy L."/>
            <person name="Ettema T.J."/>
        </authorList>
    </citation>
    <scope>NUCLEOTIDE SEQUENCE</scope>
</reference>
<gene>
    <name evidence="1" type="ORF">LCGC14_3122970</name>
</gene>
<organism evidence="1">
    <name type="scientific">marine sediment metagenome</name>
    <dbReference type="NCBI Taxonomy" id="412755"/>
    <lineage>
        <taxon>unclassified sequences</taxon>
        <taxon>metagenomes</taxon>
        <taxon>ecological metagenomes</taxon>
    </lineage>
</organism>
<protein>
    <submittedName>
        <fullName evidence="1">Uncharacterized protein</fullName>
    </submittedName>
</protein>
<proteinExistence type="predicted"/>
<name>A0A0F8W1Z6_9ZZZZ</name>
<evidence type="ECO:0000313" key="1">
    <source>
        <dbReference type="EMBL" id="KKK50643.1"/>
    </source>
</evidence>
<sequence length="80" mass="9010">MTMEPRITVYPVVNSRDVPSLVMEDGLEMTPVRCPGCGRFLFYQAIVIGAARAKCKKCQQWVTLDIIPPPEIIEEEVEEA</sequence>